<feature type="repeat" description="TPR" evidence="3">
    <location>
        <begin position="275"/>
        <end position="308"/>
    </location>
</feature>
<dbReference type="EMBL" id="SNYH01000004">
    <property type="protein sequence ID" value="TDQ25594.1"/>
    <property type="molecule type" value="Genomic_DNA"/>
</dbReference>
<keyword evidence="4" id="KW-0472">Membrane</keyword>
<dbReference type="SUPFAM" id="SSF48452">
    <property type="entry name" value="TPR-like"/>
    <property type="match status" value="1"/>
</dbReference>
<accession>A0A4R6TCS9</accession>
<protein>
    <submittedName>
        <fullName evidence="5">TPR repeat protein</fullName>
    </submittedName>
</protein>
<feature type="transmembrane region" description="Helical" evidence="4">
    <location>
        <begin position="6"/>
        <end position="24"/>
    </location>
</feature>
<feature type="repeat" description="TPR" evidence="3">
    <location>
        <begin position="241"/>
        <end position="274"/>
    </location>
</feature>
<dbReference type="PROSITE" id="PS50005">
    <property type="entry name" value="TPR"/>
    <property type="match status" value="3"/>
</dbReference>
<dbReference type="PROSITE" id="PS50293">
    <property type="entry name" value="TPR_REGION"/>
    <property type="match status" value="1"/>
</dbReference>
<evidence type="ECO:0000256" key="3">
    <source>
        <dbReference type="PROSITE-ProRule" id="PRU00339"/>
    </source>
</evidence>
<dbReference type="OrthoDB" id="9785181at2"/>
<dbReference type="PANTHER" id="PTHR44858">
    <property type="entry name" value="TETRATRICOPEPTIDE REPEAT PROTEIN 6"/>
    <property type="match status" value="1"/>
</dbReference>
<comment type="caution">
    <text evidence="5">The sequence shown here is derived from an EMBL/GenBank/DDBJ whole genome shotgun (WGS) entry which is preliminary data.</text>
</comment>
<sequence>MLFFYYLIFIFFFTVILRPLSTLIHELGHGIPALLFTDKKVTLYLGSYGDPKESFKVTIGRIELFFNKKTFDWKIGLCVLEQEILSINKQIFIVLMGPLASLSLSLILTYLVFFSNINDNAKIILFFFNVSTYYDFFLNIIPNSKPIELHNGTSVYNDGKQILELIQFKNLPEEYNIGSKHYNNKEYDLAVLFFEKVLDKGYKKEVIYQILISAYLQIEDYDNASRVDDLYSSKFKKTYNSIDYINSGLIKSFSGNYDEAINDYNKAIEIEPNNSNALNNRGYTFNLMEDYENAIKDFEKAISLEENFAYALNNRGYAKIKLGLKEDGLADLEKSMTLDGMNSYCYLNLGVYHYDNKEYLKALKNFNKAKELNDKTYQLDYYLKKVKQKLGL</sequence>
<organism evidence="5 6">
    <name type="scientific">Tenacibaculum caenipelagi</name>
    <dbReference type="NCBI Taxonomy" id="1325435"/>
    <lineage>
        <taxon>Bacteria</taxon>
        <taxon>Pseudomonadati</taxon>
        <taxon>Bacteroidota</taxon>
        <taxon>Flavobacteriia</taxon>
        <taxon>Flavobacteriales</taxon>
        <taxon>Flavobacteriaceae</taxon>
        <taxon>Tenacibaculum</taxon>
    </lineage>
</organism>
<gene>
    <name evidence="5" type="ORF">DFQ07_2019</name>
</gene>
<reference evidence="5 6" key="1">
    <citation type="submission" date="2019-03" db="EMBL/GenBank/DDBJ databases">
        <title>Genomic Encyclopedia of Type Strains, Phase III (KMG-III): the genomes of soil and plant-associated and newly described type strains.</title>
        <authorList>
            <person name="Whitman W."/>
        </authorList>
    </citation>
    <scope>NUCLEOTIDE SEQUENCE [LARGE SCALE GENOMIC DNA]</scope>
    <source>
        <strain evidence="5 6">CECT 8283</strain>
    </source>
</reference>
<feature type="transmembrane region" description="Helical" evidence="4">
    <location>
        <begin position="123"/>
        <end position="141"/>
    </location>
</feature>
<dbReference type="AlphaFoldDB" id="A0A4R6TCS9"/>
<keyword evidence="1" id="KW-0677">Repeat</keyword>
<dbReference type="Pfam" id="PF13414">
    <property type="entry name" value="TPR_11"/>
    <property type="match status" value="1"/>
</dbReference>
<feature type="transmembrane region" description="Helical" evidence="4">
    <location>
        <begin position="91"/>
        <end position="117"/>
    </location>
</feature>
<evidence type="ECO:0000313" key="6">
    <source>
        <dbReference type="Proteomes" id="UP000295390"/>
    </source>
</evidence>
<name>A0A4R6TCS9_9FLAO</name>
<dbReference type="RefSeq" id="WP_133536315.1">
    <property type="nucleotide sequence ID" value="NZ_SNYH01000004.1"/>
</dbReference>
<dbReference type="PANTHER" id="PTHR44858:SF1">
    <property type="entry name" value="UDP-N-ACETYLGLUCOSAMINE--PEPTIDE N-ACETYLGLUCOSAMINYLTRANSFERASE SPINDLY-RELATED"/>
    <property type="match status" value="1"/>
</dbReference>
<evidence type="ECO:0000256" key="1">
    <source>
        <dbReference type="ARBA" id="ARBA00022737"/>
    </source>
</evidence>
<evidence type="ECO:0000313" key="5">
    <source>
        <dbReference type="EMBL" id="TDQ25594.1"/>
    </source>
</evidence>
<dbReference type="Gene3D" id="1.25.40.10">
    <property type="entry name" value="Tetratricopeptide repeat domain"/>
    <property type="match status" value="1"/>
</dbReference>
<keyword evidence="4" id="KW-1133">Transmembrane helix</keyword>
<dbReference type="InterPro" id="IPR019734">
    <property type="entry name" value="TPR_rpt"/>
</dbReference>
<evidence type="ECO:0000256" key="4">
    <source>
        <dbReference type="SAM" id="Phobius"/>
    </source>
</evidence>
<dbReference type="InterPro" id="IPR050498">
    <property type="entry name" value="Ycf3"/>
</dbReference>
<dbReference type="SMART" id="SM00028">
    <property type="entry name" value="TPR"/>
    <property type="match status" value="5"/>
</dbReference>
<evidence type="ECO:0000256" key="2">
    <source>
        <dbReference type="ARBA" id="ARBA00022803"/>
    </source>
</evidence>
<keyword evidence="2 3" id="KW-0802">TPR repeat</keyword>
<proteinExistence type="predicted"/>
<keyword evidence="6" id="KW-1185">Reference proteome</keyword>
<dbReference type="Proteomes" id="UP000295390">
    <property type="component" value="Unassembled WGS sequence"/>
</dbReference>
<feature type="repeat" description="TPR" evidence="3">
    <location>
        <begin position="343"/>
        <end position="376"/>
    </location>
</feature>
<dbReference type="InterPro" id="IPR011990">
    <property type="entry name" value="TPR-like_helical_dom_sf"/>
</dbReference>
<keyword evidence="4" id="KW-0812">Transmembrane</keyword>